<feature type="chain" id="PRO_5039413421" evidence="1">
    <location>
        <begin position="28"/>
        <end position="300"/>
    </location>
</feature>
<reference evidence="2" key="1">
    <citation type="journal article" date="2021" name="PeerJ">
        <title>Extensive microbial diversity within the chicken gut microbiome revealed by metagenomics and culture.</title>
        <authorList>
            <person name="Gilroy R."/>
            <person name="Ravi A."/>
            <person name="Getino M."/>
            <person name="Pursley I."/>
            <person name="Horton D.L."/>
            <person name="Alikhan N.F."/>
            <person name="Baker D."/>
            <person name="Gharbi K."/>
            <person name="Hall N."/>
            <person name="Watson M."/>
            <person name="Adriaenssens E.M."/>
            <person name="Foster-Nyarko E."/>
            <person name="Jarju S."/>
            <person name="Secka A."/>
            <person name="Antonio M."/>
            <person name="Oren A."/>
            <person name="Chaudhuri R.R."/>
            <person name="La Ragione R."/>
            <person name="Hildebrand F."/>
            <person name="Pallen M.J."/>
        </authorList>
    </citation>
    <scope>NUCLEOTIDE SEQUENCE</scope>
    <source>
        <strain evidence="2">CHK160-9182</strain>
    </source>
</reference>
<dbReference type="Proteomes" id="UP000823934">
    <property type="component" value="Unassembled WGS sequence"/>
</dbReference>
<evidence type="ECO:0000256" key="1">
    <source>
        <dbReference type="SAM" id="SignalP"/>
    </source>
</evidence>
<organism evidence="2 3">
    <name type="scientific">Candidatus Ignatzschineria merdigallinarum</name>
    <dbReference type="NCBI Taxonomy" id="2838621"/>
    <lineage>
        <taxon>Bacteria</taxon>
        <taxon>Pseudomonadati</taxon>
        <taxon>Pseudomonadota</taxon>
        <taxon>Gammaproteobacteria</taxon>
        <taxon>Cardiobacteriales</taxon>
        <taxon>Ignatzschineriaceae</taxon>
        <taxon>Ignatzschineria</taxon>
    </lineage>
</organism>
<accession>A0A9D1Q546</accession>
<feature type="signal peptide" evidence="1">
    <location>
        <begin position="1"/>
        <end position="27"/>
    </location>
</feature>
<comment type="caution">
    <text evidence="2">The sequence shown here is derived from an EMBL/GenBank/DDBJ whole genome shotgun (WGS) entry which is preliminary data.</text>
</comment>
<keyword evidence="1" id="KW-0732">Signal</keyword>
<evidence type="ECO:0000313" key="2">
    <source>
        <dbReference type="EMBL" id="HIW06279.1"/>
    </source>
</evidence>
<dbReference type="PROSITE" id="PS51257">
    <property type="entry name" value="PROKAR_LIPOPROTEIN"/>
    <property type="match status" value="1"/>
</dbReference>
<dbReference type="Pfam" id="PF09916">
    <property type="entry name" value="DUF2145"/>
    <property type="match status" value="1"/>
</dbReference>
<gene>
    <name evidence="2" type="ORF">H9889_03005</name>
</gene>
<proteinExistence type="predicted"/>
<protein>
    <submittedName>
        <fullName evidence="2">DUF2145 domain-containing protein</fullName>
    </submittedName>
</protein>
<reference evidence="2" key="2">
    <citation type="submission" date="2021-04" db="EMBL/GenBank/DDBJ databases">
        <authorList>
            <person name="Gilroy R."/>
        </authorList>
    </citation>
    <scope>NUCLEOTIDE SEQUENCE</scope>
    <source>
        <strain evidence="2">CHK160-9182</strain>
    </source>
</reference>
<dbReference type="InterPro" id="IPR014547">
    <property type="entry name" value="UCP028477"/>
</dbReference>
<dbReference type="EMBL" id="DXHP01000069">
    <property type="protein sequence ID" value="HIW06279.1"/>
    <property type="molecule type" value="Genomic_DNA"/>
</dbReference>
<dbReference type="AlphaFoldDB" id="A0A9D1Q546"/>
<sequence>MKESLAKVKLFLVLGSTLLLGACSSIVADNSCGTTDLSAIEMQQTFVMGKDLEAALNRLNSDVVIVARSGQDLEKYGIRYSHAAFMVKDRQEWQVYHLLNECPSSFGGLYQEGLGNFVMPAMVSSKLKNGTNDLSKLEISFGFAIPPKPVQQNLKRLLQDAAARNSVFEKQYSAVANPYNQINQNSNGWVLEFYTIAEAQANKQMVNNRDDAQAWLKSQDYEGTELPASILKQRLAAMVVGNVSLKGHERSDRYQGKLLINSGDSVLNYVAGKNGAAKCRQSAQIRSAKDAAYCELIITQ</sequence>
<name>A0A9D1Q546_9GAMM</name>
<evidence type="ECO:0000313" key="3">
    <source>
        <dbReference type="Proteomes" id="UP000823934"/>
    </source>
</evidence>